<name>A0ABV9L0R0_9BACT</name>
<dbReference type="RefSeq" id="WP_379998975.1">
    <property type="nucleotide sequence ID" value="NZ_JBHSGN010000107.1"/>
</dbReference>
<reference evidence="2" key="1">
    <citation type="journal article" date="2019" name="Int. J. Syst. Evol. Microbiol.">
        <title>The Global Catalogue of Microorganisms (GCM) 10K type strain sequencing project: providing services to taxonomists for standard genome sequencing and annotation.</title>
        <authorList>
            <consortium name="The Broad Institute Genomics Platform"/>
            <consortium name="The Broad Institute Genome Sequencing Center for Infectious Disease"/>
            <person name="Wu L."/>
            <person name="Ma J."/>
        </authorList>
    </citation>
    <scope>NUCLEOTIDE SEQUENCE [LARGE SCALE GENOMIC DNA]</scope>
    <source>
        <strain evidence="2">CCUG 66188</strain>
    </source>
</reference>
<gene>
    <name evidence="1" type="ORF">ACFO6W_18075</name>
</gene>
<evidence type="ECO:0000313" key="2">
    <source>
        <dbReference type="Proteomes" id="UP001596023"/>
    </source>
</evidence>
<dbReference type="EMBL" id="JBHSGN010000107">
    <property type="protein sequence ID" value="MFC4675599.1"/>
    <property type="molecule type" value="Genomic_DNA"/>
</dbReference>
<keyword evidence="2" id="KW-1185">Reference proteome</keyword>
<comment type="caution">
    <text evidence="1">The sequence shown here is derived from an EMBL/GenBank/DDBJ whole genome shotgun (WGS) entry which is preliminary data.</text>
</comment>
<accession>A0ABV9L0R0</accession>
<protein>
    <submittedName>
        <fullName evidence="1">Uncharacterized protein</fullName>
    </submittedName>
</protein>
<proteinExistence type="predicted"/>
<sequence length="161" mass="18643">MAVYGIGATFKRKDYSKDFMENGIAFISWSDSVASELHKFFQNIKIGDIFYIKSYNPSKGLTVKAAGIVSDNDVVKVFDAESRKIITDATDIDKVKEENKRMCLSVKWIWQGDNKTFIHYDPNMDKYNVRNVAIYEEFNEEVLEDVIDKIAMNIYKDPKKK</sequence>
<evidence type="ECO:0000313" key="1">
    <source>
        <dbReference type="EMBL" id="MFC4675599.1"/>
    </source>
</evidence>
<dbReference type="Proteomes" id="UP001596023">
    <property type="component" value="Unassembled WGS sequence"/>
</dbReference>
<organism evidence="1 2">
    <name type="scientific">Dysgonomonas termitidis</name>
    <dbReference type="NCBI Taxonomy" id="1516126"/>
    <lineage>
        <taxon>Bacteria</taxon>
        <taxon>Pseudomonadati</taxon>
        <taxon>Bacteroidota</taxon>
        <taxon>Bacteroidia</taxon>
        <taxon>Bacteroidales</taxon>
        <taxon>Dysgonomonadaceae</taxon>
        <taxon>Dysgonomonas</taxon>
    </lineage>
</organism>